<evidence type="ECO:0000313" key="1">
    <source>
        <dbReference type="EMBL" id="JAD93817.1"/>
    </source>
</evidence>
<organism evidence="1">
    <name type="scientific">Arundo donax</name>
    <name type="common">Giant reed</name>
    <name type="synonym">Donax arundinaceus</name>
    <dbReference type="NCBI Taxonomy" id="35708"/>
    <lineage>
        <taxon>Eukaryota</taxon>
        <taxon>Viridiplantae</taxon>
        <taxon>Streptophyta</taxon>
        <taxon>Embryophyta</taxon>
        <taxon>Tracheophyta</taxon>
        <taxon>Spermatophyta</taxon>
        <taxon>Magnoliopsida</taxon>
        <taxon>Liliopsida</taxon>
        <taxon>Poales</taxon>
        <taxon>Poaceae</taxon>
        <taxon>PACMAD clade</taxon>
        <taxon>Arundinoideae</taxon>
        <taxon>Arundineae</taxon>
        <taxon>Arundo</taxon>
    </lineage>
</organism>
<dbReference type="EMBL" id="GBRH01204078">
    <property type="protein sequence ID" value="JAD93817.1"/>
    <property type="molecule type" value="Transcribed_RNA"/>
</dbReference>
<reference evidence="1" key="1">
    <citation type="submission" date="2014-09" db="EMBL/GenBank/DDBJ databases">
        <authorList>
            <person name="Magalhaes I.L.F."/>
            <person name="Oliveira U."/>
            <person name="Santos F.R."/>
            <person name="Vidigal T.H.D.A."/>
            <person name="Brescovit A.D."/>
            <person name="Santos A.J."/>
        </authorList>
    </citation>
    <scope>NUCLEOTIDE SEQUENCE</scope>
    <source>
        <tissue evidence="1">Shoot tissue taken approximately 20 cm above the soil surface</tissue>
    </source>
</reference>
<reference evidence="1" key="2">
    <citation type="journal article" date="2015" name="Data Brief">
        <title>Shoot transcriptome of the giant reed, Arundo donax.</title>
        <authorList>
            <person name="Barrero R.A."/>
            <person name="Guerrero F.D."/>
            <person name="Moolhuijzen P."/>
            <person name="Goolsby J.A."/>
            <person name="Tidwell J."/>
            <person name="Bellgard S.E."/>
            <person name="Bellgard M.I."/>
        </authorList>
    </citation>
    <scope>NUCLEOTIDE SEQUENCE</scope>
    <source>
        <tissue evidence="1">Shoot tissue taken approximately 20 cm above the soil surface</tissue>
    </source>
</reference>
<dbReference type="AlphaFoldDB" id="A0A0A9ECP0"/>
<accession>A0A0A9ECP0</accession>
<sequence>MWKLSFNRVCPLYIKLCGFDPKHHFVGKAQSSPLY</sequence>
<protein>
    <submittedName>
        <fullName evidence="1">Uncharacterized protein</fullName>
    </submittedName>
</protein>
<proteinExistence type="predicted"/>
<name>A0A0A9ECP0_ARUDO</name>